<evidence type="ECO:0000256" key="2">
    <source>
        <dbReference type="ARBA" id="ARBA00022692"/>
    </source>
</evidence>
<evidence type="ECO:0000256" key="1">
    <source>
        <dbReference type="ARBA" id="ARBA00004141"/>
    </source>
</evidence>
<feature type="transmembrane region" description="Helical" evidence="5">
    <location>
        <begin position="101"/>
        <end position="119"/>
    </location>
</feature>
<reference evidence="7 8" key="1">
    <citation type="submission" date="2019-01" db="EMBL/GenBank/DDBJ databases">
        <title>Nuclear Genome Assembly of the Microalgal Biofuel strain Nannochloropsis salina CCMP1776.</title>
        <authorList>
            <person name="Hovde B."/>
        </authorList>
    </citation>
    <scope>NUCLEOTIDE SEQUENCE [LARGE SCALE GENOMIC DNA]</scope>
    <source>
        <strain evidence="7 8">CCMP1776</strain>
    </source>
</reference>
<keyword evidence="2 5" id="KW-0812">Transmembrane</keyword>
<keyword evidence="3 5" id="KW-1133">Transmembrane helix</keyword>
<gene>
    <name evidence="7" type="ORF">NSK_001566</name>
</gene>
<comment type="subcellular location">
    <subcellularLocation>
        <location evidence="1">Membrane</location>
        <topology evidence="1">Multi-pass membrane protein</topology>
    </subcellularLocation>
</comment>
<organism evidence="7 8">
    <name type="scientific">Nannochloropsis salina CCMP1776</name>
    <dbReference type="NCBI Taxonomy" id="1027361"/>
    <lineage>
        <taxon>Eukaryota</taxon>
        <taxon>Sar</taxon>
        <taxon>Stramenopiles</taxon>
        <taxon>Ochrophyta</taxon>
        <taxon>Eustigmatophyceae</taxon>
        <taxon>Eustigmatales</taxon>
        <taxon>Monodopsidaceae</taxon>
        <taxon>Microchloropsis</taxon>
        <taxon>Microchloropsis salina</taxon>
    </lineage>
</organism>
<evidence type="ECO:0000256" key="5">
    <source>
        <dbReference type="SAM" id="Phobius"/>
    </source>
</evidence>
<evidence type="ECO:0000256" key="4">
    <source>
        <dbReference type="ARBA" id="ARBA00023136"/>
    </source>
</evidence>
<evidence type="ECO:0000313" key="8">
    <source>
        <dbReference type="Proteomes" id="UP000355283"/>
    </source>
</evidence>
<dbReference type="PANTHER" id="PTHR32322">
    <property type="entry name" value="INNER MEMBRANE TRANSPORTER"/>
    <property type="match status" value="1"/>
</dbReference>
<comment type="caution">
    <text evidence="7">The sequence shown here is derived from an EMBL/GenBank/DDBJ whole genome shotgun (WGS) entry which is preliminary data.</text>
</comment>
<sequence>MHVVAKPALQFIPPMSLAMMRVSLALPFLFFLAWSEGSLGKFDRRDARSLLLLGLIGVAMPQTLVFVANKIAGPNIVAIMSPTVPVYAAILASALKLERVTPFKIGGILLAVSGALVVLRPDKMDLTAGHPSETAHGVLVMLLQTLCYAGYLVALKIKLQTHAYPFGIYAYASLIGLSLIVVVGLSTGLVQFDFTRVPRNAWCAVLYCGLVISFWAHACQTWYVMGWKGVGEGIIAEDYTPG</sequence>
<dbReference type="PANTHER" id="PTHR32322:SF2">
    <property type="entry name" value="EAMA DOMAIN-CONTAINING PROTEIN"/>
    <property type="match status" value="1"/>
</dbReference>
<dbReference type="InterPro" id="IPR037185">
    <property type="entry name" value="EmrE-like"/>
</dbReference>
<dbReference type="Proteomes" id="UP000355283">
    <property type="component" value="Unassembled WGS sequence"/>
</dbReference>
<feature type="transmembrane region" description="Helical" evidence="5">
    <location>
        <begin position="169"/>
        <end position="190"/>
    </location>
</feature>
<feature type="transmembrane region" description="Helical" evidence="5">
    <location>
        <begin position="50"/>
        <end position="69"/>
    </location>
</feature>
<feature type="transmembrane region" description="Helical" evidence="5">
    <location>
        <begin position="76"/>
        <end position="95"/>
    </location>
</feature>
<proteinExistence type="predicted"/>
<evidence type="ECO:0000256" key="3">
    <source>
        <dbReference type="ARBA" id="ARBA00022989"/>
    </source>
</evidence>
<protein>
    <recommendedName>
        <fullName evidence="6">EamA domain-containing protein</fullName>
    </recommendedName>
</protein>
<dbReference type="OrthoDB" id="1728340at2759"/>
<feature type="transmembrane region" description="Helical" evidence="5">
    <location>
        <begin position="202"/>
        <end position="223"/>
    </location>
</feature>
<evidence type="ECO:0000313" key="7">
    <source>
        <dbReference type="EMBL" id="TFJ87234.1"/>
    </source>
</evidence>
<feature type="domain" description="EamA" evidence="6">
    <location>
        <begin position="3"/>
        <end position="119"/>
    </location>
</feature>
<dbReference type="InterPro" id="IPR000620">
    <property type="entry name" value="EamA_dom"/>
</dbReference>
<accession>A0A4D9D891</accession>
<dbReference type="Pfam" id="PF00892">
    <property type="entry name" value="EamA"/>
    <property type="match status" value="1"/>
</dbReference>
<keyword evidence="4 5" id="KW-0472">Membrane</keyword>
<dbReference type="GO" id="GO:0016020">
    <property type="term" value="C:membrane"/>
    <property type="evidence" value="ECO:0007669"/>
    <property type="project" value="UniProtKB-SubCell"/>
</dbReference>
<feature type="transmembrane region" description="Helical" evidence="5">
    <location>
        <begin position="139"/>
        <end position="157"/>
    </location>
</feature>
<keyword evidence="8" id="KW-1185">Reference proteome</keyword>
<evidence type="ECO:0000259" key="6">
    <source>
        <dbReference type="Pfam" id="PF00892"/>
    </source>
</evidence>
<dbReference type="SUPFAM" id="SSF103481">
    <property type="entry name" value="Multidrug resistance efflux transporter EmrE"/>
    <property type="match status" value="1"/>
</dbReference>
<dbReference type="EMBL" id="SDOX01000006">
    <property type="protein sequence ID" value="TFJ87234.1"/>
    <property type="molecule type" value="Genomic_DNA"/>
</dbReference>
<dbReference type="InterPro" id="IPR050638">
    <property type="entry name" value="AA-Vitamin_Transporters"/>
</dbReference>
<name>A0A4D9D891_9STRA</name>
<dbReference type="AlphaFoldDB" id="A0A4D9D891"/>